<evidence type="ECO:0000313" key="1">
    <source>
        <dbReference type="EMBL" id="KKB40195.1"/>
    </source>
</evidence>
<reference evidence="1" key="1">
    <citation type="submission" date="2015-02" db="EMBL/GenBank/DDBJ databases">
        <title>Genome Assembly of Bacillaceae bacterium MTCC 8252.</title>
        <authorList>
            <person name="Verma A."/>
            <person name="Khatri I."/>
            <person name="Mual P."/>
            <person name="Subramanian S."/>
            <person name="Krishnamurthi S."/>
        </authorList>
    </citation>
    <scope>NUCLEOTIDE SEQUENCE [LARGE SCALE GENOMIC DNA]</scope>
    <source>
        <strain evidence="1">MTCC 8252</strain>
    </source>
</reference>
<dbReference type="STRING" id="1221996.QY95_01828"/>
<accession>A0A0F5HVU8</accession>
<dbReference type="AlphaFoldDB" id="A0A0F5I4J8"/>
<gene>
    <name evidence="1" type="ORF">QY95_01828</name>
</gene>
<comment type="caution">
    <text evidence="1">The sequence shown here is derived from an EMBL/GenBank/DDBJ whole genome shotgun (WGS) entry which is preliminary data.</text>
</comment>
<protein>
    <submittedName>
        <fullName evidence="1">Uncharacterized protein</fullName>
    </submittedName>
</protein>
<accession>A0A0F5I4J8</accession>
<organism evidence="1 2">
    <name type="scientific">Bacillus thermotolerans</name>
    <name type="common">Quasibacillus thermotolerans</name>
    <dbReference type="NCBI Taxonomy" id="1221996"/>
    <lineage>
        <taxon>Bacteria</taxon>
        <taxon>Bacillati</taxon>
        <taxon>Bacillota</taxon>
        <taxon>Bacilli</taxon>
        <taxon>Bacillales</taxon>
        <taxon>Bacillaceae</taxon>
        <taxon>Bacillus</taxon>
    </lineage>
</organism>
<name>A0A0F5I4J8_BACTR</name>
<dbReference type="Proteomes" id="UP000031563">
    <property type="component" value="Unassembled WGS sequence"/>
</dbReference>
<dbReference type="EMBL" id="JWIR02000032">
    <property type="protein sequence ID" value="KKB40195.1"/>
    <property type="molecule type" value="Genomic_DNA"/>
</dbReference>
<sequence length="37" mass="4030">MAVDGSPALTAKGSLLVYKGLSLFIFIQMERGLKKFV</sequence>
<keyword evidence="2" id="KW-1185">Reference proteome</keyword>
<proteinExistence type="predicted"/>
<evidence type="ECO:0000313" key="2">
    <source>
        <dbReference type="Proteomes" id="UP000031563"/>
    </source>
</evidence>